<dbReference type="PaxDb" id="589924-Ferp_0190"/>
<dbReference type="GO" id="GO:0005829">
    <property type="term" value="C:cytosol"/>
    <property type="evidence" value="ECO:0007669"/>
    <property type="project" value="TreeGrafter"/>
</dbReference>
<dbReference type="GeneID" id="8777684"/>
<evidence type="ECO:0000256" key="3">
    <source>
        <dbReference type="HAMAP-Rule" id="MF_00170"/>
    </source>
</evidence>
<proteinExistence type="inferred from homology"/>
<dbReference type="KEGG" id="fpl:Ferp_0190"/>
<dbReference type="EMBL" id="CP001899">
    <property type="protein sequence ID" value="ADC64376.1"/>
    <property type="molecule type" value="Genomic_DNA"/>
</dbReference>
<dbReference type="PANTHER" id="PTHR11934">
    <property type="entry name" value="RIBOSE-5-PHOSPHATE ISOMERASE"/>
    <property type="match status" value="1"/>
</dbReference>
<dbReference type="Gene3D" id="3.30.70.260">
    <property type="match status" value="1"/>
</dbReference>
<evidence type="ECO:0000313" key="5">
    <source>
        <dbReference type="Proteomes" id="UP000002613"/>
    </source>
</evidence>
<feature type="binding site" evidence="3">
    <location>
        <begin position="79"/>
        <end position="82"/>
    </location>
    <ligand>
        <name>substrate</name>
    </ligand>
</feature>
<gene>
    <name evidence="3" type="primary">rpiA</name>
    <name evidence="4" type="ordered locus">Ferp_0190</name>
</gene>
<protein>
    <recommendedName>
        <fullName evidence="3">Ribose-5-phosphate isomerase A</fullName>
        <ecNumber evidence="3">5.3.1.6</ecNumber>
    </recommendedName>
    <alternativeName>
        <fullName evidence="3">Phosphoriboisomerase A</fullName>
        <shortName evidence="3">PRI</shortName>
    </alternativeName>
</protein>
<keyword evidence="2 3" id="KW-0413">Isomerase</keyword>
<evidence type="ECO:0000256" key="2">
    <source>
        <dbReference type="ARBA" id="ARBA00023235"/>
    </source>
</evidence>
<dbReference type="HAMAP" id="MF_00170">
    <property type="entry name" value="Rib_5P_isom_A"/>
    <property type="match status" value="1"/>
</dbReference>
<dbReference type="UniPathway" id="UPA00115">
    <property type="reaction ID" value="UER00412"/>
</dbReference>
<dbReference type="InterPro" id="IPR037171">
    <property type="entry name" value="NagB/RpiA_transferase-like"/>
</dbReference>
<dbReference type="SUPFAM" id="SSF100950">
    <property type="entry name" value="NagB/RpiA/CoA transferase-like"/>
    <property type="match status" value="1"/>
</dbReference>
<reference evidence="5" key="1">
    <citation type="submission" date="2010-02" db="EMBL/GenBank/DDBJ databases">
        <title>Complete sequence of Ferroglobus placidus DSM 10642.</title>
        <authorList>
            <consortium name="US DOE Joint Genome Institute"/>
            <person name="Lucas S."/>
            <person name="Copeland A."/>
            <person name="Lapidus A."/>
            <person name="Cheng J.-F."/>
            <person name="Bruce D."/>
            <person name="Goodwin L."/>
            <person name="Pitluck S."/>
            <person name="Saunders E."/>
            <person name="Brettin T."/>
            <person name="Detter J.C."/>
            <person name="Han C."/>
            <person name="Tapia R."/>
            <person name="Larimer F."/>
            <person name="Land M."/>
            <person name="Hauser L."/>
            <person name="Kyrpides N."/>
            <person name="Ivanova N."/>
            <person name="Holmes D."/>
            <person name="Lovley D."/>
            <person name="Kyrpides N."/>
            <person name="Anderson I.J."/>
            <person name="Woyke T."/>
        </authorList>
    </citation>
    <scope>NUCLEOTIDE SEQUENCE [LARGE SCALE GENOMIC DNA]</scope>
    <source>
        <strain evidence="5">DSM 10642 / AEDII12DO</strain>
    </source>
</reference>
<dbReference type="STRING" id="589924.Ferp_0190"/>
<dbReference type="NCBIfam" id="NF001924">
    <property type="entry name" value="PRK00702.1"/>
    <property type="match status" value="1"/>
</dbReference>
<dbReference type="Proteomes" id="UP000002613">
    <property type="component" value="Chromosome"/>
</dbReference>
<comment type="subunit">
    <text evidence="3">Homodimer.</text>
</comment>
<comment type="pathway">
    <text evidence="3">Carbohydrate degradation; pentose phosphate pathway; D-ribose 5-phosphate from D-ribulose 5-phosphate (non-oxidative stage): step 1/1.</text>
</comment>
<feature type="binding site" evidence="3">
    <location>
        <position position="119"/>
    </location>
    <ligand>
        <name>substrate</name>
    </ligand>
</feature>
<dbReference type="CDD" id="cd01398">
    <property type="entry name" value="RPI_A"/>
    <property type="match status" value="1"/>
</dbReference>
<dbReference type="OrthoDB" id="19013at2157"/>
<name>D3S1R9_FERPA</name>
<feature type="binding site" evidence="3">
    <location>
        <begin position="23"/>
        <end position="26"/>
    </location>
    <ligand>
        <name>substrate</name>
    </ligand>
</feature>
<comment type="function">
    <text evidence="3">Catalyzes the reversible conversion of ribose-5-phosphate to ribulose 5-phosphate.</text>
</comment>
<comment type="catalytic activity">
    <reaction evidence="1 3">
        <text>aldehydo-D-ribose 5-phosphate = D-ribulose 5-phosphate</text>
        <dbReference type="Rhea" id="RHEA:14657"/>
        <dbReference type="ChEBI" id="CHEBI:58121"/>
        <dbReference type="ChEBI" id="CHEBI:58273"/>
        <dbReference type="EC" id="5.3.1.6"/>
    </reaction>
</comment>
<feature type="active site" description="Proton acceptor" evidence="3">
    <location>
        <position position="101"/>
    </location>
</feature>
<dbReference type="HOGENOM" id="CLU_056590_0_2_2"/>
<dbReference type="InterPro" id="IPR020672">
    <property type="entry name" value="Ribose5P_isomerase_typA_subgr"/>
</dbReference>
<dbReference type="InterPro" id="IPR004788">
    <property type="entry name" value="Ribose5P_isomerase_type_A"/>
</dbReference>
<accession>D3S1R9</accession>
<evidence type="ECO:0000256" key="1">
    <source>
        <dbReference type="ARBA" id="ARBA00001713"/>
    </source>
</evidence>
<dbReference type="GO" id="GO:0009052">
    <property type="term" value="P:pentose-phosphate shunt, non-oxidative branch"/>
    <property type="evidence" value="ECO:0007669"/>
    <property type="project" value="UniProtKB-UniRule"/>
</dbReference>
<dbReference type="EC" id="5.3.1.6" evidence="3"/>
<dbReference type="NCBIfam" id="TIGR00021">
    <property type="entry name" value="rpiA"/>
    <property type="match status" value="1"/>
</dbReference>
<dbReference type="PANTHER" id="PTHR11934:SF0">
    <property type="entry name" value="RIBOSE-5-PHOSPHATE ISOMERASE"/>
    <property type="match status" value="1"/>
</dbReference>
<dbReference type="eggNOG" id="arCOG01122">
    <property type="taxonomic scope" value="Archaea"/>
</dbReference>
<dbReference type="Pfam" id="PF06026">
    <property type="entry name" value="Rib_5-P_isom_A"/>
    <property type="match status" value="1"/>
</dbReference>
<dbReference type="SUPFAM" id="SSF75445">
    <property type="entry name" value="D-ribose-5-phosphate isomerase (RpiA), lid domain"/>
    <property type="match status" value="1"/>
</dbReference>
<comment type="similarity">
    <text evidence="3">Belongs to the ribose 5-phosphate isomerase family.</text>
</comment>
<dbReference type="AlphaFoldDB" id="D3S1R9"/>
<feature type="binding site" evidence="3">
    <location>
        <begin position="92"/>
        <end position="95"/>
    </location>
    <ligand>
        <name>substrate</name>
    </ligand>
</feature>
<evidence type="ECO:0000313" key="4">
    <source>
        <dbReference type="EMBL" id="ADC64376.1"/>
    </source>
</evidence>
<dbReference type="RefSeq" id="WP_012964723.1">
    <property type="nucleotide sequence ID" value="NC_013849.1"/>
</dbReference>
<dbReference type="GO" id="GO:0006014">
    <property type="term" value="P:D-ribose metabolic process"/>
    <property type="evidence" value="ECO:0007669"/>
    <property type="project" value="TreeGrafter"/>
</dbReference>
<dbReference type="GO" id="GO:0004751">
    <property type="term" value="F:ribose-5-phosphate isomerase activity"/>
    <property type="evidence" value="ECO:0007669"/>
    <property type="project" value="UniProtKB-UniRule"/>
</dbReference>
<reference evidence="4 5" key="2">
    <citation type="journal article" date="2011" name="Stand. Genomic Sci.">
        <title>Complete genome sequence of Ferroglobus placidus AEDII12DO.</title>
        <authorList>
            <person name="Anderson I."/>
            <person name="Risso C."/>
            <person name="Holmes D."/>
            <person name="Lucas S."/>
            <person name="Copeland A."/>
            <person name="Lapidus A."/>
            <person name="Cheng J.F."/>
            <person name="Bruce D."/>
            <person name="Goodwin L."/>
            <person name="Pitluck S."/>
            <person name="Saunders E."/>
            <person name="Brettin T."/>
            <person name="Detter J.C."/>
            <person name="Han C."/>
            <person name="Tapia R."/>
            <person name="Larimer F."/>
            <person name="Land M."/>
            <person name="Hauser L."/>
            <person name="Woyke T."/>
            <person name="Lovley D."/>
            <person name="Kyrpides N."/>
            <person name="Ivanova N."/>
        </authorList>
    </citation>
    <scope>NUCLEOTIDE SEQUENCE [LARGE SCALE GENOMIC DNA]</scope>
    <source>
        <strain evidence="5">DSM 10642 / AEDII12DO</strain>
    </source>
</reference>
<keyword evidence="5" id="KW-1185">Reference proteome</keyword>
<dbReference type="Gene3D" id="3.40.50.1360">
    <property type="match status" value="1"/>
</dbReference>
<organism evidence="4 5">
    <name type="scientific">Ferroglobus placidus (strain DSM 10642 / AEDII12DO)</name>
    <dbReference type="NCBI Taxonomy" id="589924"/>
    <lineage>
        <taxon>Archaea</taxon>
        <taxon>Methanobacteriati</taxon>
        <taxon>Methanobacteriota</taxon>
        <taxon>Archaeoglobi</taxon>
        <taxon>Archaeoglobales</taxon>
        <taxon>Archaeoglobaceae</taxon>
        <taxon>Ferroglobus</taxon>
    </lineage>
</organism>
<dbReference type="FunFam" id="3.40.50.1360:FF:000001">
    <property type="entry name" value="Ribose-5-phosphate isomerase A"/>
    <property type="match status" value="1"/>
</dbReference>
<sequence>MKEIAAEKALEFVENGMILGLGSGSTVRIFVEKLGELVRKERLKVEVIPTSYDTEILAVKNGLKVSSLLEHPEPDLCVDGADQVDRKLNLIKGGGGALTREKIVAEASKKFYVVVDESKLVERLNMAIPVEILPFAYGFVERRLKELGYNCNLRTSVRKLGPVISDNGNYIADVEAKEVDVEKIERDFRVPGIIEHGVFPSEMVDLVIVGRRDGAEIIRK</sequence>